<dbReference type="Gene3D" id="1.10.10.60">
    <property type="entry name" value="Homeodomain-like"/>
    <property type="match status" value="1"/>
</dbReference>
<accession>M7BLG7</accession>
<sequence length="268" mass="29755">MQWSQRIFPGGHACSCTRRSPAWTNAELLIRVWGEEAVQSQLCSSHRNYDTYGQMSRCMTERGHDRDTPQCRVKMKEWQNTYHKAREANRRSGAAPTTCRFYKEVDAILGGDSTFTVKAPVDTSVAHMPVQSGLSQEEEILDEDVEGDPKAEDDSKVRDACSQELFSTPEEANQSQLSDVGEAQTGEESPAIVAGAPQTPPTHSCQPPGSSLYLRHSTSPPSQSGTVDSHYPLHSSIPLQFSPAEVQYPLHCIPKKKVGYDPWTYLNL</sequence>
<reference evidence="4" key="1">
    <citation type="journal article" date="2013" name="Nat. Genet.">
        <title>The draft genomes of soft-shell turtle and green sea turtle yield insights into the development and evolution of the turtle-specific body plan.</title>
        <authorList>
            <person name="Wang Z."/>
            <person name="Pascual-Anaya J."/>
            <person name="Zadissa A."/>
            <person name="Li W."/>
            <person name="Niimura Y."/>
            <person name="Huang Z."/>
            <person name="Li C."/>
            <person name="White S."/>
            <person name="Xiong Z."/>
            <person name="Fang D."/>
            <person name="Wang B."/>
            <person name="Ming Y."/>
            <person name="Chen Y."/>
            <person name="Zheng Y."/>
            <person name="Kuraku S."/>
            <person name="Pignatelli M."/>
            <person name="Herrero J."/>
            <person name="Beal K."/>
            <person name="Nozawa M."/>
            <person name="Li Q."/>
            <person name="Wang J."/>
            <person name="Zhang H."/>
            <person name="Yu L."/>
            <person name="Shigenobu S."/>
            <person name="Wang J."/>
            <person name="Liu J."/>
            <person name="Flicek P."/>
            <person name="Searle S."/>
            <person name="Wang J."/>
            <person name="Kuratani S."/>
            <person name="Yin Y."/>
            <person name="Aken B."/>
            <person name="Zhang G."/>
            <person name="Irie N."/>
        </authorList>
    </citation>
    <scope>NUCLEOTIDE SEQUENCE [LARGE SCALE GENOMIC DNA]</scope>
</reference>
<feature type="compositionally biased region" description="Basic and acidic residues" evidence="1">
    <location>
        <begin position="147"/>
        <end position="161"/>
    </location>
</feature>
<dbReference type="PANTHER" id="PTHR47595:SF1">
    <property type="entry name" value="MYB_SANT-LIKE DNA-BINDING DOMAIN-CONTAINING PROTEIN"/>
    <property type="match status" value="1"/>
</dbReference>
<dbReference type="AlphaFoldDB" id="M7BLG7"/>
<keyword evidence="4" id="KW-1185">Reference proteome</keyword>
<organism evidence="3 4">
    <name type="scientific">Chelonia mydas</name>
    <name type="common">Green sea-turtle</name>
    <name type="synonym">Chelonia agassizi</name>
    <dbReference type="NCBI Taxonomy" id="8469"/>
    <lineage>
        <taxon>Eukaryota</taxon>
        <taxon>Metazoa</taxon>
        <taxon>Chordata</taxon>
        <taxon>Craniata</taxon>
        <taxon>Vertebrata</taxon>
        <taxon>Euteleostomi</taxon>
        <taxon>Archelosauria</taxon>
        <taxon>Testudinata</taxon>
        <taxon>Testudines</taxon>
        <taxon>Cryptodira</taxon>
        <taxon>Durocryptodira</taxon>
        <taxon>Americhelydia</taxon>
        <taxon>Chelonioidea</taxon>
        <taxon>Cheloniidae</taxon>
        <taxon>Chelonia</taxon>
    </lineage>
</organism>
<feature type="region of interest" description="Disordered" evidence="1">
    <location>
        <begin position="129"/>
        <end position="231"/>
    </location>
</feature>
<feature type="domain" description="Myb/SANT-like DNA-binding" evidence="2">
    <location>
        <begin position="24"/>
        <end position="108"/>
    </location>
</feature>
<feature type="compositionally biased region" description="Acidic residues" evidence="1">
    <location>
        <begin position="136"/>
        <end position="146"/>
    </location>
</feature>
<feature type="compositionally biased region" description="Polar residues" evidence="1">
    <location>
        <begin position="216"/>
        <end position="227"/>
    </location>
</feature>
<dbReference type="PANTHER" id="PTHR47595">
    <property type="entry name" value="HEAT SHOCK 70 KDA PROTEIN 14"/>
    <property type="match status" value="1"/>
</dbReference>
<dbReference type="Pfam" id="PF13837">
    <property type="entry name" value="Myb_DNA-bind_4"/>
    <property type="match status" value="1"/>
</dbReference>
<evidence type="ECO:0000313" key="3">
    <source>
        <dbReference type="EMBL" id="EMP38069.1"/>
    </source>
</evidence>
<dbReference type="EMBL" id="KB520915">
    <property type="protein sequence ID" value="EMP38069.1"/>
    <property type="molecule type" value="Genomic_DNA"/>
</dbReference>
<dbReference type="InterPro" id="IPR044822">
    <property type="entry name" value="Myb_DNA-bind_4"/>
</dbReference>
<proteinExistence type="predicted"/>
<evidence type="ECO:0000256" key="1">
    <source>
        <dbReference type="SAM" id="MobiDB-lite"/>
    </source>
</evidence>
<name>M7BLG7_CHEMY</name>
<evidence type="ECO:0000259" key="2">
    <source>
        <dbReference type="Pfam" id="PF13837"/>
    </source>
</evidence>
<protein>
    <submittedName>
        <fullName evidence="3">Zinc finger and SCAN domain-containing protein 29</fullName>
    </submittedName>
</protein>
<gene>
    <name evidence="3" type="ORF">UY3_04828</name>
</gene>
<feature type="compositionally biased region" description="Polar residues" evidence="1">
    <location>
        <begin position="164"/>
        <end position="178"/>
    </location>
</feature>
<evidence type="ECO:0000313" key="4">
    <source>
        <dbReference type="Proteomes" id="UP000031443"/>
    </source>
</evidence>
<dbReference type="Proteomes" id="UP000031443">
    <property type="component" value="Unassembled WGS sequence"/>
</dbReference>